<evidence type="ECO:0000256" key="3">
    <source>
        <dbReference type="ARBA" id="ARBA00022448"/>
    </source>
</evidence>
<feature type="transmembrane region" description="Helical" evidence="11">
    <location>
        <begin position="6"/>
        <end position="27"/>
    </location>
</feature>
<dbReference type="InterPro" id="IPR037294">
    <property type="entry name" value="ABC_BtuC-like"/>
</dbReference>
<dbReference type="PANTHER" id="PTHR30472">
    <property type="entry name" value="FERRIC ENTEROBACTIN TRANSPORT SYSTEM PERMEASE PROTEIN"/>
    <property type="match status" value="1"/>
</dbReference>
<dbReference type="RefSeq" id="WP_012618225.1">
    <property type="nucleotide sequence ID" value="NC_011832.1"/>
</dbReference>
<dbReference type="Pfam" id="PF01032">
    <property type="entry name" value="FecCD"/>
    <property type="match status" value="1"/>
</dbReference>
<dbReference type="eggNOG" id="arCOG01007">
    <property type="taxonomic scope" value="Archaea"/>
</dbReference>
<accession>B8GIU3</accession>
<dbReference type="FunFam" id="1.10.3470.10:FF:000001">
    <property type="entry name" value="Vitamin B12 ABC transporter permease BtuC"/>
    <property type="match status" value="1"/>
</dbReference>
<gene>
    <name evidence="12" type="ordered locus">Mpal_1594</name>
</gene>
<sequence length="344" mass="36921">MILTPSVGTVLVYCLLPVLFFASLFIGQYPVSPLHVLQLLAAPLVDLIPGHLIHFEPIWTAAEESVIYQVRLPRVIAAVIVGAGLSVAGAAYQGLFKNPLVSPDILGVSSGAGFGAALAILLSWNLAMVQLSAFCFGVLAVTVTYLLSRIYRTTPTLILVLSGIIVAAFFSALISLTKYVADPYEKLPAITFWLMGSLSSVRYSDIVMVIPPFLIATGILLLIRWRINLLAVGDDEARTLGIDTRRMAQVIILCSTLITASAVCIAGIIGWVGLVVPHLGRMLVGPDYTKLLPVCLLLGACYMLIIDDLARMLTNAEIPLGILTAIIGAPFFAYLLSRKSVGWI</sequence>
<evidence type="ECO:0000256" key="7">
    <source>
        <dbReference type="ARBA" id="ARBA00023136"/>
    </source>
</evidence>
<organism evidence="12 13">
    <name type="scientific">Methanosphaerula palustris (strain ATCC BAA-1556 / DSM 19958 / E1-9c)</name>
    <dbReference type="NCBI Taxonomy" id="521011"/>
    <lineage>
        <taxon>Archaea</taxon>
        <taxon>Methanobacteriati</taxon>
        <taxon>Methanobacteriota</taxon>
        <taxon>Stenosarchaea group</taxon>
        <taxon>Methanomicrobia</taxon>
        <taxon>Methanomicrobiales</taxon>
        <taxon>Methanoregulaceae</taxon>
        <taxon>Methanosphaerula</taxon>
    </lineage>
</organism>
<proteinExistence type="inferred from homology"/>
<comment type="similarity">
    <text evidence="2">Belongs to the binding-protein-dependent transport system permease family. FecCD subfamily.</text>
</comment>
<evidence type="ECO:0000256" key="6">
    <source>
        <dbReference type="ARBA" id="ARBA00022989"/>
    </source>
</evidence>
<evidence type="ECO:0000256" key="8">
    <source>
        <dbReference type="ARBA" id="ARBA00053891"/>
    </source>
</evidence>
<evidence type="ECO:0000313" key="13">
    <source>
        <dbReference type="Proteomes" id="UP000002457"/>
    </source>
</evidence>
<dbReference type="GO" id="GO:0022857">
    <property type="term" value="F:transmembrane transporter activity"/>
    <property type="evidence" value="ECO:0007669"/>
    <property type="project" value="InterPro"/>
</dbReference>
<dbReference type="GeneID" id="7272136"/>
<dbReference type="EMBL" id="CP001338">
    <property type="protein sequence ID" value="ACL16906.1"/>
    <property type="molecule type" value="Genomic_DNA"/>
</dbReference>
<dbReference type="KEGG" id="mpl:Mpal_1594"/>
<feature type="transmembrane region" description="Helical" evidence="11">
    <location>
        <begin position="159"/>
        <end position="181"/>
    </location>
</feature>
<evidence type="ECO:0000256" key="11">
    <source>
        <dbReference type="SAM" id="Phobius"/>
    </source>
</evidence>
<dbReference type="PANTHER" id="PTHR30472:SF70">
    <property type="entry name" value="MOLYBDATE IMPORT SYSTEM PERMEASE PROTEIN MOLB"/>
    <property type="match status" value="1"/>
</dbReference>
<evidence type="ECO:0000256" key="1">
    <source>
        <dbReference type="ARBA" id="ARBA00004651"/>
    </source>
</evidence>
<dbReference type="Gene3D" id="1.10.3470.10">
    <property type="entry name" value="ABC transporter involved in vitamin B12 uptake, BtuC"/>
    <property type="match status" value="1"/>
</dbReference>
<dbReference type="OrthoDB" id="57034at2157"/>
<keyword evidence="3" id="KW-0813">Transport</keyword>
<keyword evidence="6 11" id="KW-1133">Transmembrane helix</keyword>
<comment type="function">
    <text evidence="8">Required for corrinoid utilization. Probably part of the ABC transporter complex BtuCDF involved in cobalamin (vitamin B12) import. Probably involved in the translocation of the substrate across the membrane.</text>
</comment>
<feature type="transmembrane region" description="Helical" evidence="11">
    <location>
        <begin position="104"/>
        <end position="122"/>
    </location>
</feature>
<evidence type="ECO:0000256" key="5">
    <source>
        <dbReference type="ARBA" id="ARBA00022692"/>
    </source>
</evidence>
<protein>
    <recommendedName>
        <fullName evidence="10">Cobalamin import system permease protein BtuC</fullName>
    </recommendedName>
</protein>
<feature type="transmembrane region" description="Helical" evidence="11">
    <location>
        <begin position="318"/>
        <end position="336"/>
    </location>
</feature>
<dbReference type="GO" id="GO:0033214">
    <property type="term" value="P:siderophore-iron import into cell"/>
    <property type="evidence" value="ECO:0007669"/>
    <property type="project" value="TreeGrafter"/>
</dbReference>
<dbReference type="GO" id="GO:0005886">
    <property type="term" value="C:plasma membrane"/>
    <property type="evidence" value="ECO:0007669"/>
    <property type="project" value="UniProtKB-SubCell"/>
</dbReference>
<dbReference type="STRING" id="521011.Mpal_1594"/>
<feature type="transmembrane region" description="Helical" evidence="11">
    <location>
        <begin position="250"/>
        <end position="276"/>
    </location>
</feature>
<evidence type="ECO:0000256" key="2">
    <source>
        <dbReference type="ARBA" id="ARBA00007935"/>
    </source>
</evidence>
<feature type="transmembrane region" description="Helical" evidence="11">
    <location>
        <begin position="128"/>
        <end position="147"/>
    </location>
</feature>
<keyword evidence="7 11" id="KW-0472">Membrane</keyword>
<keyword evidence="5 11" id="KW-0812">Transmembrane</keyword>
<name>B8GIU3_METPE</name>
<dbReference type="InterPro" id="IPR000522">
    <property type="entry name" value="ABC_transptr_permease_BtuC"/>
</dbReference>
<evidence type="ECO:0000313" key="12">
    <source>
        <dbReference type="EMBL" id="ACL16906.1"/>
    </source>
</evidence>
<dbReference type="AlphaFoldDB" id="B8GIU3"/>
<dbReference type="CDD" id="cd06550">
    <property type="entry name" value="TM_ABC_iron-siderophores_like"/>
    <property type="match status" value="1"/>
</dbReference>
<feature type="transmembrane region" description="Helical" evidence="11">
    <location>
        <begin position="201"/>
        <end position="223"/>
    </location>
</feature>
<keyword evidence="13" id="KW-1185">Reference proteome</keyword>
<comment type="subcellular location">
    <subcellularLocation>
        <location evidence="1">Cell membrane</location>
        <topology evidence="1">Multi-pass membrane protein</topology>
    </subcellularLocation>
</comment>
<reference evidence="12 13" key="1">
    <citation type="journal article" date="2015" name="Genome Announc.">
        <title>Complete Genome Sequence of Methanosphaerula palustris E1-9CT, a Hydrogenotrophic Methanogen Isolated from a Minerotrophic Fen Peatland.</title>
        <authorList>
            <person name="Cadillo-Quiroz H."/>
            <person name="Browne P."/>
            <person name="Kyrpides N."/>
            <person name="Woyke T."/>
            <person name="Goodwin L."/>
            <person name="Detter C."/>
            <person name="Yavitt J.B."/>
            <person name="Zinder S.H."/>
        </authorList>
    </citation>
    <scope>NUCLEOTIDE SEQUENCE [LARGE SCALE GENOMIC DNA]</scope>
    <source>
        <strain evidence="13">ATCC BAA-1556 / DSM 19958 / E1-9c</strain>
    </source>
</reference>
<evidence type="ECO:0000256" key="4">
    <source>
        <dbReference type="ARBA" id="ARBA00022475"/>
    </source>
</evidence>
<dbReference type="HOGENOM" id="CLU_013016_0_2_2"/>
<dbReference type="Proteomes" id="UP000002457">
    <property type="component" value="Chromosome"/>
</dbReference>
<dbReference type="SUPFAM" id="SSF81345">
    <property type="entry name" value="ABC transporter involved in vitamin B12 uptake, BtuC"/>
    <property type="match status" value="1"/>
</dbReference>
<keyword evidence="4" id="KW-1003">Cell membrane</keyword>
<evidence type="ECO:0000256" key="10">
    <source>
        <dbReference type="ARBA" id="ARBA00071366"/>
    </source>
</evidence>
<comment type="subunit">
    <text evidence="9">The complex is composed of two ATP-binding proteins (BtuD), two transmembrane proteins (BtuC) and a solute-binding protein (BtuF).</text>
</comment>
<evidence type="ECO:0000256" key="9">
    <source>
        <dbReference type="ARBA" id="ARBA00064420"/>
    </source>
</evidence>
<feature type="transmembrane region" description="Helical" evidence="11">
    <location>
        <begin position="288"/>
        <end position="306"/>
    </location>
</feature>
<feature type="transmembrane region" description="Helical" evidence="11">
    <location>
        <begin position="75"/>
        <end position="92"/>
    </location>
</feature>